<dbReference type="PANTHER" id="PTHR21623:SF2">
    <property type="entry name" value="COILED-COIL DOMAIN-CONTAINING PROTEIN 33"/>
    <property type="match status" value="1"/>
</dbReference>
<comment type="caution">
    <text evidence="3">The sequence shown here is derived from an EMBL/GenBank/DDBJ whole genome shotgun (WGS) entry which is preliminary data.</text>
</comment>
<accession>A0ABD2Q162</accession>
<keyword evidence="1" id="KW-0175">Coiled coil</keyword>
<dbReference type="EMBL" id="JBJKFK010001394">
    <property type="protein sequence ID" value="KAL3313210.1"/>
    <property type="molecule type" value="Genomic_DNA"/>
</dbReference>
<reference evidence="3 4" key="1">
    <citation type="submission" date="2024-11" db="EMBL/GenBank/DDBJ databases">
        <title>Adaptive evolution of stress response genes in parasites aligns with host niche diversity.</title>
        <authorList>
            <person name="Hahn C."/>
            <person name="Resl P."/>
        </authorList>
    </citation>
    <scope>NUCLEOTIDE SEQUENCE [LARGE SCALE GENOMIC DNA]</scope>
    <source>
        <strain evidence="3">EGGRZ-B1_66</strain>
        <tissue evidence="3">Body</tissue>
    </source>
</reference>
<feature type="region of interest" description="Disordered" evidence="2">
    <location>
        <begin position="290"/>
        <end position="313"/>
    </location>
</feature>
<protein>
    <submittedName>
        <fullName evidence="3">Coiled-coil domain-containing protein 33</fullName>
    </submittedName>
</protein>
<feature type="region of interest" description="Disordered" evidence="2">
    <location>
        <begin position="348"/>
        <end position="388"/>
    </location>
</feature>
<dbReference type="InterPro" id="IPR039889">
    <property type="entry name" value="CCD33"/>
</dbReference>
<feature type="compositionally biased region" description="Polar residues" evidence="2">
    <location>
        <begin position="375"/>
        <end position="384"/>
    </location>
</feature>
<evidence type="ECO:0000313" key="3">
    <source>
        <dbReference type="EMBL" id="KAL3313210.1"/>
    </source>
</evidence>
<sequence length="413" mass="47705">MADQIPVDGNGNDRHQLLPNYSFPESTLLDDPLVHYASGTESLPPAAEISQKVQRVVSTQTNRPGIDSSDEEIFRPPKTWDPLLWQRRKLHSSVSPKRTDRKDALAKQELELLLNRIPNSRKEALTIVLFLKKRLIRTVGEVNFYKERVTGLQNELIKQNSKEEELIKLRSAFNEQSLEMQHLEANKEERQMLRKTVRQQESIIARLEQHLKNNSTKPVLENLIKTTPSQPSPEIAYSQNMNEIRLQQENEKLRMTISELSNEIRQQSKHQEEMFQKQNEQLLRYQEQLARQMEKQSQDSRRDVAEPNPAVGKSLFTEGDKYELYRMLDRAESRIKVLEAQLDMRNRAQWAPAPAQPSKEEEQMPQKKPVKAKNNPVQELNTGGQPWKYTNVVSDNVVSYLSVVSLGSLPAGE</sequence>
<name>A0ABD2Q162_9PLAT</name>
<dbReference type="AlphaFoldDB" id="A0ABD2Q162"/>
<feature type="coiled-coil region" evidence="1">
    <location>
        <begin position="321"/>
        <end position="348"/>
    </location>
</feature>
<evidence type="ECO:0000256" key="2">
    <source>
        <dbReference type="SAM" id="MobiDB-lite"/>
    </source>
</evidence>
<evidence type="ECO:0000313" key="4">
    <source>
        <dbReference type="Proteomes" id="UP001626550"/>
    </source>
</evidence>
<keyword evidence="4" id="KW-1185">Reference proteome</keyword>
<gene>
    <name evidence="3" type="primary">CCDC33</name>
    <name evidence="3" type="ORF">Ciccas_008193</name>
</gene>
<feature type="compositionally biased region" description="Basic and acidic residues" evidence="2">
    <location>
        <begin position="292"/>
        <end position="305"/>
    </location>
</feature>
<dbReference type="PANTHER" id="PTHR21623">
    <property type="entry name" value="SPERIOLIN-BINDING FACTOR"/>
    <property type="match status" value="1"/>
</dbReference>
<organism evidence="3 4">
    <name type="scientific">Cichlidogyrus casuarinus</name>
    <dbReference type="NCBI Taxonomy" id="1844966"/>
    <lineage>
        <taxon>Eukaryota</taxon>
        <taxon>Metazoa</taxon>
        <taxon>Spiralia</taxon>
        <taxon>Lophotrochozoa</taxon>
        <taxon>Platyhelminthes</taxon>
        <taxon>Monogenea</taxon>
        <taxon>Monopisthocotylea</taxon>
        <taxon>Dactylogyridea</taxon>
        <taxon>Ancyrocephalidae</taxon>
        <taxon>Cichlidogyrus</taxon>
    </lineage>
</organism>
<dbReference type="Proteomes" id="UP001626550">
    <property type="component" value="Unassembled WGS sequence"/>
</dbReference>
<evidence type="ECO:0000256" key="1">
    <source>
        <dbReference type="SAM" id="Coils"/>
    </source>
</evidence>
<proteinExistence type="predicted"/>